<reference evidence="1 2" key="1">
    <citation type="journal article" date="2013" name="Genome Announc.">
        <title>Draft Genome Sequence of Rhizobium mesoamericanum STM3625, a Nitrogen-Fixing Symbiont of Mimosa pudica Isolated in French Guiana (South America).</title>
        <authorList>
            <person name="Moulin L."/>
            <person name="Mornico D."/>
            <person name="Melkonian R."/>
            <person name="Klonowska A."/>
        </authorList>
    </citation>
    <scope>NUCLEOTIDE SEQUENCE [LARGE SCALE GENOMIC DNA]</scope>
    <source>
        <strain evidence="1 2">STM3625</strain>
    </source>
</reference>
<dbReference type="EMBL" id="CANI01000046">
    <property type="protein sequence ID" value="CCM79547.1"/>
    <property type="molecule type" value="Genomic_DNA"/>
</dbReference>
<dbReference type="PROSITE" id="PS51257">
    <property type="entry name" value="PROKAR_LIPOPROTEIN"/>
    <property type="match status" value="1"/>
</dbReference>
<dbReference type="AlphaFoldDB" id="K0Q4N2"/>
<organism evidence="1 2">
    <name type="scientific">Rhizobium mesoamericanum STM3625</name>
    <dbReference type="NCBI Taxonomy" id="1211777"/>
    <lineage>
        <taxon>Bacteria</taxon>
        <taxon>Pseudomonadati</taxon>
        <taxon>Pseudomonadota</taxon>
        <taxon>Alphaproteobacteria</taxon>
        <taxon>Hyphomicrobiales</taxon>
        <taxon>Rhizobiaceae</taxon>
        <taxon>Rhizobium/Agrobacterium group</taxon>
        <taxon>Rhizobium</taxon>
    </lineage>
</organism>
<sequence>MRDQRSKPVGVGGHVVTNKSRLSKSAGLTLVLLACLGSWSGARAEDVRRDTLALLPLDLKDYETFVQKLAAEVDGNEAAMAARLGSLGFSCTPVSKSVAFACVRFGCQKRFIGRGSLLQWTVNRRDVVAGKTVFSGGAVNYSWLERCVVTNDIEAAQQRFLSCQDQSQCNPLQR</sequence>
<accession>K0Q4N2</accession>
<protein>
    <submittedName>
        <fullName evidence="1">Uncharacterized protein</fullName>
    </submittedName>
</protein>
<gene>
    <name evidence="1" type="ORF">BN77_p10835</name>
</gene>
<dbReference type="STRING" id="1211777.BN77_p10835"/>
<keyword evidence="2" id="KW-1185">Reference proteome</keyword>
<name>K0Q4N2_9HYPH</name>
<comment type="caution">
    <text evidence="1">The sequence shown here is derived from an EMBL/GenBank/DDBJ whole genome shotgun (WGS) entry which is preliminary data.</text>
</comment>
<proteinExistence type="predicted"/>
<dbReference type="HOGENOM" id="CLU_1711787_0_0_5"/>
<evidence type="ECO:0000313" key="1">
    <source>
        <dbReference type="EMBL" id="CCM79547.1"/>
    </source>
</evidence>
<evidence type="ECO:0000313" key="2">
    <source>
        <dbReference type="Proteomes" id="UP000009319"/>
    </source>
</evidence>
<dbReference type="RefSeq" id="WP_007536915.1">
    <property type="nucleotide sequence ID" value="NZ_HF536773.1"/>
</dbReference>
<dbReference type="Proteomes" id="UP000009319">
    <property type="component" value="Unassembled WGS sequence"/>
</dbReference>